<dbReference type="EMBL" id="JBIBSM010000014">
    <property type="protein sequence ID" value="MFF8279360.1"/>
    <property type="molecule type" value="Genomic_DNA"/>
</dbReference>
<protein>
    <recommendedName>
        <fullName evidence="5">Integral membrane protein</fullName>
    </recommendedName>
</protein>
<keyword evidence="2" id="KW-0812">Transmembrane</keyword>
<dbReference type="Proteomes" id="UP001603013">
    <property type="component" value="Unassembled WGS sequence"/>
</dbReference>
<keyword evidence="2" id="KW-0472">Membrane</keyword>
<comment type="caution">
    <text evidence="3">The sequence shown here is derived from an EMBL/GenBank/DDBJ whole genome shotgun (WGS) entry which is preliminary data.</text>
</comment>
<accession>A0ABW6YHW8</accession>
<feature type="transmembrane region" description="Helical" evidence="2">
    <location>
        <begin position="84"/>
        <end position="102"/>
    </location>
</feature>
<gene>
    <name evidence="3" type="ORF">ACF05T_25095</name>
</gene>
<sequence>MPSQSPSQPSQSSQSTQSSQSSQGSPGPLVAAVPAITAVLVYAWAAWCFGGSSSPSTTVAVSVGGALVLGAGAAYFLLVDGNTGFFGALALIGGLLLTVAVADQAAARGETATCVVTKIREELRASVGEGGAQTTLYHHALRCPGGYPSSLAEARRAAPEGGEVRVAYDAERRVAPAVEGSRSPWRPALLALPLLAAATAGALRGRRQRLSEERPA</sequence>
<keyword evidence="2" id="KW-1133">Transmembrane helix</keyword>
<evidence type="ECO:0008006" key="5">
    <source>
        <dbReference type="Google" id="ProtNLM"/>
    </source>
</evidence>
<evidence type="ECO:0000313" key="3">
    <source>
        <dbReference type="EMBL" id="MFF8279360.1"/>
    </source>
</evidence>
<feature type="region of interest" description="Disordered" evidence="1">
    <location>
        <begin position="1"/>
        <end position="26"/>
    </location>
</feature>
<organism evidence="3 4">
    <name type="scientific">Streptomyces lateritius</name>
    <dbReference type="NCBI Taxonomy" id="67313"/>
    <lineage>
        <taxon>Bacteria</taxon>
        <taxon>Bacillati</taxon>
        <taxon>Actinomycetota</taxon>
        <taxon>Actinomycetes</taxon>
        <taxon>Kitasatosporales</taxon>
        <taxon>Streptomycetaceae</taxon>
        <taxon>Streptomyces</taxon>
    </lineage>
</organism>
<feature type="transmembrane region" description="Helical" evidence="2">
    <location>
        <begin position="29"/>
        <end position="47"/>
    </location>
</feature>
<evidence type="ECO:0000256" key="1">
    <source>
        <dbReference type="SAM" id="MobiDB-lite"/>
    </source>
</evidence>
<evidence type="ECO:0000256" key="2">
    <source>
        <dbReference type="SAM" id="Phobius"/>
    </source>
</evidence>
<reference evidence="3 4" key="1">
    <citation type="submission" date="2024-10" db="EMBL/GenBank/DDBJ databases">
        <title>The Natural Products Discovery Center: Release of the First 8490 Sequenced Strains for Exploring Actinobacteria Biosynthetic Diversity.</title>
        <authorList>
            <person name="Kalkreuter E."/>
            <person name="Kautsar S.A."/>
            <person name="Yang D."/>
            <person name="Bader C.D."/>
            <person name="Teijaro C.N."/>
            <person name="Fluegel L."/>
            <person name="Davis C.M."/>
            <person name="Simpson J.R."/>
            <person name="Lauterbach L."/>
            <person name="Steele A.D."/>
            <person name="Gui C."/>
            <person name="Meng S."/>
            <person name="Li G."/>
            <person name="Viehrig K."/>
            <person name="Ye F."/>
            <person name="Su P."/>
            <person name="Kiefer A.F."/>
            <person name="Nichols A."/>
            <person name="Cepeda A.J."/>
            <person name="Yan W."/>
            <person name="Fan B."/>
            <person name="Jiang Y."/>
            <person name="Adhikari A."/>
            <person name="Zheng C.-J."/>
            <person name="Schuster L."/>
            <person name="Cowan T.M."/>
            <person name="Smanski M.J."/>
            <person name="Chevrette M.G."/>
            <person name="De Carvalho L.P.S."/>
            <person name="Shen B."/>
        </authorList>
    </citation>
    <scope>NUCLEOTIDE SEQUENCE [LARGE SCALE GENOMIC DNA]</scope>
    <source>
        <strain evidence="3 4">NPDC015755</strain>
    </source>
</reference>
<name>A0ABW6YHW8_9ACTN</name>
<evidence type="ECO:0000313" key="4">
    <source>
        <dbReference type="Proteomes" id="UP001603013"/>
    </source>
</evidence>
<keyword evidence="4" id="KW-1185">Reference proteome</keyword>
<proteinExistence type="predicted"/>
<dbReference type="RefSeq" id="WP_391936354.1">
    <property type="nucleotide sequence ID" value="NZ_JBIBSM010000014.1"/>
</dbReference>
<feature type="transmembrane region" description="Helical" evidence="2">
    <location>
        <begin position="59"/>
        <end position="78"/>
    </location>
</feature>